<feature type="region of interest" description="Disordered" evidence="2">
    <location>
        <begin position="116"/>
        <end position="153"/>
    </location>
</feature>
<protein>
    <submittedName>
        <fullName evidence="3">Uncharacterized protein</fullName>
    </submittedName>
</protein>
<feature type="region of interest" description="Disordered" evidence="2">
    <location>
        <begin position="331"/>
        <end position="359"/>
    </location>
</feature>
<feature type="compositionally biased region" description="Basic and acidic residues" evidence="2">
    <location>
        <begin position="349"/>
        <end position="359"/>
    </location>
</feature>
<proteinExistence type="predicted"/>
<gene>
    <name evidence="3" type="ORF">TPSB3V08_LOCUS11553</name>
</gene>
<evidence type="ECO:0000313" key="3">
    <source>
        <dbReference type="EMBL" id="CAD7417142.1"/>
    </source>
</evidence>
<feature type="coiled-coil region" evidence="1">
    <location>
        <begin position="851"/>
        <end position="895"/>
    </location>
</feature>
<feature type="compositionally biased region" description="Basic and acidic residues" evidence="2">
    <location>
        <begin position="116"/>
        <end position="143"/>
    </location>
</feature>
<dbReference type="EMBL" id="OD012789">
    <property type="protein sequence ID" value="CAD7417142.1"/>
    <property type="molecule type" value="Genomic_DNA"/>
</dbReference>
<feature type="compositionally biased region" description="Basic residues" evidence="2">
    <location>
        <begin position="284"/>
        <end position="294"/>
    </location>
</feature>
<evidence type="ECO:0000256" key="1">
    <source>
        <dbReference type="SAM" id="Coils"/>
    </source>
</evidence>
<feature type="region of interest" description="Disordered" evidence="2">
    <location>
        <begin position="425"/>
        <end position="478"/>
    </location>
</feature>
<dbReference type="AlphaFoldDB" id="A0A7R9DLW9"/>
<feature type="region of interest" description="Disordered" evidence="2">
    <location>
        <begin position="261"/>
        <end position="300"/>
    </location>
</feature>
<organism evidence="3">
    <name type="scientific">Timema poppense</name>
    <name type="common">Walking stick</name>
    <dbReference type="NCBI Taxonomy" id="170557"/>
    <lineage>
        <taxon>Eukaryota</taxon>
        <taxon>Metazoa</taxon>
        <taxon>Ecdysozoa</taxon>
        <taxon>Arthropoda</taxon>
        <taxon>Hexapoda</taxon>
        <taxon>Insecta</taxon>
        <taxon>Pterygota</taxon>
        <taxon>Neoptera</taxon>
        <taxon>Polyneoptera</taxon>
        <taxon>Phasmatodea</taxon>
        <taxon>Timematodea</taxon>
        <taxon>Timematoidea</taxon>
        <taxon>Timematidae</taxon>
        <taxon>Timema</taxon>
    </lineage>
</organism>
<name>A0A7R9DLW9_TIMPO</name>
<evidence type="ECO:0000256" key="2">
    <source>
        <dbReference type="SAM" id="MobiDB-lite"/>
    </source>
</evidence>
<feature type="compositionally biased region" description="Basic and acidic residues" evidence="2">
    <location>
        <begin position="447"/>
        <end position="469"/>
    </location>
</feature>
<sequence>MKTIEASQFASLKLQELGSNDELRFEELETQLNIAETRCDTLKQQLDLMKILYNDVSSSKPFSNRTSDDIKKGRSPYLVASKQVNKNRRVRKKSHRVSSDTFCEYKAITDLRKQIDSDGDRGCKSSHSERQAKNSPKISDKPKKSSRRKAKEITVDLTTRSKFEHYLKEEDFSNNDSLEKAENGSRNTGNKVEKPIICYKPNFSGGSNIVSDKNIIIESEEIQNHKRTPTTNPTKMISLKSDELKIDEEALLESLKLPLFDSDTEDAPTGRKFVHSDESLVSSKKPKKRLKQKTKKDQNKPWLARVEKSPLQTLADHKILKDKEEFRARNVESKFTSKRHRTNRPASKNLDKNNPSEKEIPHEILMTNKTSKANPQSQIVPKQVNVNSFNSVQQSYPRESNKPSRNKDVVELYRNEKLIFSGRPTKNISKIPDAHASTKICQTENTQEPRQKSHRQEENSTRAKVKNEENNTLNNDSYAKKCQGHHKKETVINGYPKDHLGKGSGIGINELVGADPKRENQSGLYRQRSFSLQTFSSKAKHVDVGCFSKIDFRNMPFVVGQSTSPSHNLRLNIQQVLSMIKVRPSVCLSQLREEEEEALTNERSSVATSHRPRTAFSFWSAEKAHKSSCPLMQLSHNSDPRGRGDVEFDVKTIPGDQDQHSGATRPLTRPTTASTLFQKEEEECGGDGLSKYRRPEDVWVVEQKDNYPEENYEALQRERLRQRCTCFPTKKFVSYQQLLSEYLNNGTRPWPRTNKLGEKFRAHNNSKSIISSVDGGQSDGRVRNGVQRIAEQNFNTGSEVKVESEQVAQSIPHLPGQGRELGETLNNLHKDFLKQHEEYERLLKVVDRVGGEDTVRQLETLEEELNAKEKEIRLAMSLYREMASLKGRVKSLREKASGTSTNVAFPPSCRGPEVYATATVRLTRLLRTVQRFQGRLRKVT</sequence>
<accession>A0A7R9DLW9</accession>
<reference evidence="3" key="1">
    <citation type="submission" date="2020-11" db="EMBL/GenBank/DDBJ databases">
        <authorList>
            <person name="Tran Van P."/>
        </authorList>
    </citation>
    <scope>NUCLEOTIDE SEQUENCE</scope>
</reference>
<keyword evidence="1" id="KW-0175">Coiled coil</keyword>